<dbReference type="GO" id="GO:0012505">
    <property type="term" value="C:endomembrane system"/>
    <property type="evidence" value="ECO:0007669"/>
    <property type="project" value="UniProtKB-SubCell"/>
</dbReference>
<dbReference type="InterPro" id="IPR003342">
    <property type="entry name" value="ArnT-like_N"/>
</dbReference>
<dbReference type="Pfam" id="PF02366">
    <property type="entry name" value="PMT"/>
    <property type="match status" value="1"/>
</dbReference>
<dbReference type="EC" id="2.4.1.-" evidence="10"/>
<feature type="transmembrane region" description="Helical" evidence="10">
    <location>
        <begin position="57"/>
        <end position="78"/>
    </location>
</feature>
<keyword evidence="5 10" id="KW-0808">Transferase</keyword>
<evidence type="ECO:0000256" key="2">
    <source>
        <dbReference type="ARBA" id="ARBA00004922"/>
    </source>
</evidence>
<dbReference type="Proteomes" id="UP000070620">
    <property type="component" value="Unassembled WGS sequence"/>
</dbReference>
<feature type="transmembrane region" description="Helical" evidence="10">
    <location>
        <begin position="258"/>
        <end position="274"/>
    </location>
</feature>
<feature type="transmembrane region" description="Helical" evidence="10">
    <location>
        <begin position="476"/>
        <end position="498"/>
    </location>
</feature>
<feature type="transmembrane region" description="Helical" evidence="10">
    <location>
        <begin position="181"/>
        <end position="201"/>
    </location>
</feature>
<evidence type="ECO:0000256" key="5">
    <source>
        <dbReference type="ARBA" id="ARBA00022679"/>
    </source>
</evidence>
<feature type="transmembrane region" description="Helical" evidence="10">
    <location>
        <begin position="316"/>
        <end position="337"/>
    </location>
</feature>
<dbReference type="RefSeq" id="WP_067370258.1">
    <property type="nucleotide sequence ID" value="NZ_JBIUBN010000003.1"/>
</dbReference>
<name>A0A136PMN6_9ACTN</name>
<evidence type="ECO:0000256" key="8">
    <source>
        <dbReference type="ARBA" id="ARBA00023136"/>
    </source>
</evidence>
<comment type="similarity">
    <text evidence="3 10">Belongs to the glycosyltransferase 39 family.</text>
</comment>
<accession>A0A136PMN6</accession>
<feature type="transmembrane region" description="Helical" evidence="10">
    <location>
        <begin position="207"/>
        <end position="226"/>
    </location>
</feature>
<sequence length="613" mass="66254">MTSASTAQSASADRAGARSPGNGTDSPDPTAGAPRASGGGGVPAIVRRRLATVETRLDAYSWLATAVVVTIAAILRLVGLTYPKGKIFDEVYYAREGWQLVDKGVEWNYKDNVAAYVVHPPLGKWLIGAGEWAFGYVDTEQGFNVPGALTTTAPEFGWRISAAIAGIVSVLLLVRIGRRLFRSTALGCAAGLLLALDGFHLVLSRTALLDIFLLLFVLAAFGALVLDRDARRRRWQRALDAGLDPTTDRPAGGWRNWPWWRLAAGALLGLAVAVKWSALYFLPAFGLLALFWEVGLRRSAGVRRPWRGALLDEMPWLVLTGVVLILAYLSTWSGWFLTDHGYYRTPDRYQHVTALSDTPVIGALQNLWEYHKAAYGFHSGLSEPHKYQSWPWQWLLLGRPVAFHYSGDGPCGAASCASEVLLLGTPLLWWSFLPALAATAWLGLARRDWRAGAILLCVAFGLLPWFYYALQGRTMFSFYTAPALPFLVLAVTYVLGAIATPYDGPVPRATATGPGTPPGAAPVVAAEAGTAVEQPPATVGAAGPGATATAEKTAAEAEAEQARADRRLVGGFIVGAYLLLVALCFAYFYPIFVGKVITSAEWSARMWLDGRWI</sequence>
<evidence type="ECO:0000256" key="10">
    <source>
        <dbReference type="RuleBase" id="RU367007"/>
    </source>
</evidence>
<feature type="transmembrane region" description="Helical" evidence="10">
    <location>
        <begin position="427"/>
        <end position="444"/>
    </location>
</feature>
<dbReference type="GO" id="GO:0005886">
    <property type="term" value="C:plasma membrane"/>
    <property type="evidence" value="ECO:0007669"/>
    <property type="project" value="UniProtKB-SubCell"/>
</dbReference>
<feature type="domain" description="ArnT-like N-terminal" evidence="12">
    <location>
        <begin position="69"/>
        <end position="290"/>
    </location>
</feature>
<evidence type="ECO:0000313" key="14">
    <source>
        <dbReference type="EMBL" id="KXK59642.1"/>
    </source>
</evidence>
<protein>
    <recommendedName>
        <fullName evidence="9 10">Polyprenol-phosphate-mannose--protein mannosyltransferase</fullName>
        <ecNumber evidence="10">2.4.1.-</ecNumber>
    </recommendedName>
</protein>
<keyword evidence="7 10" id="KW-1133">Transmembrane helix</keyword>
<gene>
    <name evidence="14" type="ORF">AWW66_23050</name>
</gene>
<dbReference type="Pfam" id="PF16192">
    <property type="entry name" value="PMT_4TMC"/>
    <property type="match status" value="1"/>
</dbReference>
<keyword evidence="6 10" id="KW-0812">Transmembrane</keyword>
<dbReference type="InterPro" id="IPR032421">
    <property type="entry name" value="PMT_4TMC"/>
</dbReference>
<evidence type="ECO:0000256" key="9">
    <source>
        <dbReference type="ARBA" id="ARBA00093617"/>
    </source>
</evidence>
<keyword evidence="4 10" id="KW-0328">Glycosyltransferase</keyword>
<dbReference type="OrthoDB" id="9776737at2"/>
<evidence type="ECO:0000256" key="4">
    <source>
        <dbReference type="ARBA" id="ARBA00022676"/>
    </source>
</evidence>
<evidence type="ECO:0000259" key="13">
    <source>
        <dbReference type="Pfam" id="PF16192"/>
    </source>
</evidence>
<dbReference type="PANTHER" id="PTHR10050:SF46">
    <property type="entry name" value="PROTEIN O-MANNOSYL-TRANSFERASE 2"/>
    <property type="match status" value="1"/>
</dbReference>
<comment type="pathway">
    <text evidence="2 10">Protein modification; protein glycosylation.</text>
</comment>
<evidence type="ECO:0000259" key="12">
    <source>
        <dbReference type="Pfam" id="PF02366"/>
    </source>
</evidence>
<dbReference type="UniPathway" id="UPA00378"/>
<feature type="transmembrane region" description="Helical" evidence="10">
    <location>
        <begin position="568"/>
        <end position="589"/>
    </location>
</feature>
<reference evidence="14 15" key="1">
    <citation type="submission" date="2016-01" db="EMBL/GenBank/DDBJ databases">
        <title>Whole genome sequence and analysis of Micromonospora rosaria DSM 803, which can produce antibacterial substance rosamicin.</title>
        <authorList>
            <person name="Yang H."/>
            <person name="He X."/>
            <person name="Zhu D."/>
        </authorList>
    </citation>
    <scope>NUCLEOTIDE SEQUENCE [LARGE SCALE GENOMIC DNA]</scope>
    <source>
        <strain evidence="14 15">DSM 803</strain>
    </source>
</reference>
<feature type="domain" description="Protein O-mannosyl-transferase C-terminal four TM" evidence="13">
    <location>
        <begin position="364"/>
        <end position="498"/>
    </location>
</feature>
<dbReference type="AlphaFoldDB" id="A0A136PMN6"/>
<proteinExistence type="inferred from homology"/>
<keyword evidence="15" id="KW-1185">Reference proteome</keyword>
<evidence type="ECO:0000256" key="7">
    <source>
        <dbReference type="ARBA" id="ARBA00022989"/>
    </source>
</evidence>
<feature type="transmembrane region" description="Helical" evidence="10">
    <location>
        <begin position="156"/>
        <end position="174"/>
    </location>
</feature>
<feature type="transmembrane region" description="Helical" evidence="10">
    <location>
        <begin position="280"/>
        <end position="296"/>
    </location>
</feature>
<comment type="caution">
    <text evidence="14">The sequence shown here is derived from an EMBL/GenBank/DDBJ whole genome shotgun (WGS) entry which is preliminary data.</text>
</comment>
<evidence type="ECO:0000256" key="11">
    <source>
        <dbReference type="SAM" id="MobiDB-lite"/>
    </source>
</evidence>
<dbReference type="InterPro" id="IPR027005">
    <property type="entry name" value="PMT-like"/>
</dbReference>
<dbReference type="EMBL" id="LRQV01000103">
    <property type="protein sequence ID" value="KXK59642.1"/>
    <property type="molecule type" value="Genomic_DNA"/>
</dbReference>
<dbReference type="GO" id="GO:0004169">
    <property type="term" value="F:dolichyl-phosphate-mannose-protein mannosyltransferase activity"/>
    <property type="evidence" value="ECO:0007669"/>
    <property type="project" value="UniProtKB-UniRule"/>
</dbReference>
<feature type="compositionally biased region" description="Low complexity" evidence="11">
    <location>
        <begin position="1"/>
        <end position="12"/>
    </location>
</feature>
<keyword evidence="8 10" id="KW-0472">Membrane</keyword>
<keyword evidence="10" id="KW-1003">Cell membrane</keyword>
<evidence type="ECO:0000256" key="6">
    <source>
        <dbReference type="ARBA" id="ARBA00022692"/>
    </source>
</evidence>
<evidence type="ECO:0000313" key="15">
    <source>
        <dbReference type="Proteomes" id="UP000070620"/>
    </source>
</evidence>
<comment type="function">
    <text evidence="10">Protein O-mannosyltransferase that catalyzes the transfer of a single mannose residue from a polyprenol phospho-mannosyl lipidic donor to the hydroxyl group of selected serine and threonine residues in acceptor proteins.</text>
</comment>
<feature type="transmembrane region" description="Helical" evidence="10">
    <location>
        <begin position="451"/>
        <end position="470"/>
    </location>
</feature>
<evidence type="ECO:0000256" key="1">
    <source>
        <dbReference type="ARBA" id="ARBA00004127"/>
    </source>
</evidence>
<organism evidence="14 15">
    <name type="scientific">Micromonospora rosaria</name>
    <dbReference type="NCBI Taxonomy" id="47874"/>
    <lineage>
        <taxon>Bacteria</taxon>
        <taxon>Bacillati</taxon>
        <taxon>Actinomycetota</taxon>
        <taxon>Actinomycetes</taxon>
        <taxon>Micromonosporales</taxon>
        <taxon>Micromonosporaceae</taxon>
        <taxon>Micromonospora</taxon>
    </lineage>
</organism>
<feature type="region of interest" description="Disordered" evidence="11">
    <location>
        <begin position="1"/>
        <end position="40"/>
    </location>
</feature>
<dbReference type="PANTHER" id="PTHR10050">
    <property type="entry name" value="DOLICHYL-PHOSPHATE-MANNOSE--PROTEIN MANNOSYLTRANSFERASE"/>
    <property type="match status" value="1"/>
</dbReference>
<comment type="subcellular location">
    <subcellularLocation>
        <location evidence="10">Cell membrane</location>
    </subcellularLocation>
    <subcellularLocation>
        <location evidence="1">Endomembrane system</location>
        <topology evidence="1">Multi-pass membrane protein</topology>
    </subcellularLocation>
</comment>
<evidence type="ECO:0000256" key="3">
    <source>
        <dbReference type="ARBA" id="ARBA00007222"/>
    </source>
</evidence>